<dbReference type="InterPro" id="IPR016166">
    <property type="entry name" value="FAD-bd_PCMH"/>
</dbReference>
<evidence type="ECO:0000256" key="2">
    <source>
        <dbReference type="ARBA" id="ARBA00005466"/>
    </source>
</evidence>
<dbReference type="GO" id="GO:0016491">
    <property type="term" value="F:oxidoreductase activity"/>
    <property type="evidence" value="ECO:0007669"/>
    <property type="project" value="UniProtKB-KW"/>
</dbReference>
<keyword evidence="5" id="KW-0560">Oxidoreductase</keyword>
<accession>A0A1V3C4Q3</accession>
<evidence type="ECO:0000259" key="6">
    <source>
        <dbReference type="PROSITE" id="PS51387"/>
    </source>
</evidence>
<dbReference type="PROSITE" id="PS00862">
    <property type="entry name" value="OX2_COVAL_FAD"/>
    <property type="match status" value="1"/>
</dbReference>
<protein>
    <submittedName>
        <fullName evidence="7">FAD-binding protein</fullName>
    </submittedName>
</protein>
<dbReference type="InterPro" id="IPR036318">
    <property type="entry name" value="FAD-bd_PCMH-like_sf"/>
</dbReference>
<dbReference type="InterPro" id="IPR006094">
    <property type="entry name" value="Oxid_FAD_bind_N"/>
</dbReference>
<dbReference type="Pfam" id="PF01565">
    <property type="entry name" value="FAD_binding_4"/>
    <property type="match status" value="1"/>
</dbReference>
<evidence type="ECO:0000313" key="8">
    <source>
        <dbReference type="Proteomes" id="UP000189004"/>
    </source>
</evidence>
<dbReference type="InterPro" id="IPR012951">
    <property type="entry name" value="BBE"/>
</dbReference>
<dbReference type="InterPro" id="IPR016169">
    <property type="entry name" value="FAD-bd_PCMH_sub2"/>
</dbReference>
<evidence type="ECO:0000256" key="4">
    <source>
        <dbReference type="ARBA" id="ARBA00022827"/>
    </source>
</evidence>
<keyword evidence="8" id="KW-1185">Reference proteome</keyword>
<dbReference type="Gene3D" id="3.40.462.20">
    <property type="match status" value="1"/>
</dbReference>
<dbReference type="Proteomes" id="UP000189004">
    <property type="component" value="Unassembled WGS sequence"/>
</dbReference>
<dbReference type="PANTHER" id="PTHR42973">
    <property type="entry name" value="BINDING OXIDOREDUCTASE, PUTATIVE (AFU_ORTHOLOGUE AFUA_1G17690)-RELATED"/>
    <property type="match status" value="1"/>
</dbReference>
<comment type="similarity">
    <text evidence="2">Belongs to the oxygen-dependent FAD-linked oxidoreductase family.</text>
</comment>
<dbReference type="EMBL" id="MCOK01000001">
    <property type="protein sequence ID" value="OOC55673.1"/>
    <property type="molecule type" value="Genomic_DNA"/>
</dbReference>
<evidence type="ECO:0000256" key="3">
    <source>
        <dbReference type="ARBA" id="ARBA00022630"/>
    </source>
</evidence>
<dbReference type="InterPro" id="IPR016167">
    <property type="entry name" value="FAD-bd_PCMH_sub1"/>
</dbReference>
<dbReference type="SUPFAM" id="SSF56176">
    <property type="entry name" value="FAD-binding/transporter-associated domain-like"/>
    <property type="match status" value="1"/>
</dbReference>
<keyword evidence="3" id="KW-0285">Flavoprotein</keyword>
<evidence type="ECO:0000313" key="7">
    <source>
        <dbReference type="EMBL" id="OOC55673.1"/>
    </source>
</evidence>
<reference evidence="8" key="1">
    <citation type="submission" date="2016-08" db="EMBL/GenBank/DDBJ databases">
        <authorList>
            <person name="Tokovenko B."/>
            <person name="Kalinowski J."/>
        </authorList>
    </citation>
    <scope>NUCLEOTIDE SEQUENCE [LARGE SCALE GENOMIC DNA]</scope>
    <source>
        <strain evidence="8">UTMC102</strain>
    </source>
</reference>
<proteinExistence type="inferred from homology"/>
<dbReference type="Pfam" id="PF08031">
    <property type="entry name" value="BBE"/>
    <property type="match status" value="1"/>
</dbReference>
<dbReference type="OrthoDB" id="5169292at2"/>
<dbReference type="PANTHER" id="PTHR42973:SF39">
    <property type="entry name" value="FAD-BINDING PCMH-TYPE DOMAIN-CONTAINING PROTEIN"/>
    <property type="match status" value="1"/>
</dbReference>
<organism evidence="7 8">
    <name type="scientific">Nocardiopsis sinuspersici</name>
    <dbReference type="NCBI Taxonomy" id="501010"/>
    <lineage>
        <taxon>Bacteria</taxon>
        <taxon>Bacillati</taxon>
        <taxon>Actinomycetota</taxon>
        <taxon>Actinomycetes</taxon>
        <taxon>Streptosporangiales</taxon>
        <taxon>Nocardiopsidaceae</taxon>
        <taxon>Nocardiopsis</taxon>
    </lineage>
</organism>
<dbReference type="InterPro" id="IPR006093">
    <property type="entry name" value="Oxy_OxRdtase_FAD_BS"/>
</dbReference>
<dbReference type="AlphaFoldDB" id="A0A1V3C4Q3"/>
<dbReference type="STRING" id="501010.NOSIN_19100"/>
<comment type="caution">
    <text evidence="7">The sequence shown here is derived from an EMBL/GenBank/DDBJ whole genome shotgun (WGS) entry which is preliminary data.</text>
</comment>
<evidence type="ECO:0000256" key="1">
    <source>
        <dbReference type="ARBA" id="ARBA00001974"/>
    </source>
</evidence>
<dbReference type="Gene3D" id="3.30.43.10">
    <property type="entry name" value="Uridine Diphospho-n-acetylenolpyruvylglucosamine Reductase, domain 2"/>
    <property type="match status" value="1"/>
</dbReference>
<keyword evidence="4" id="KW-0274">FAD</keyword>
<dbReference type="PROSITE" id="PS51387">
    <property type="entry name" value="FAD_PCMH"/>
    <property type="match status" value="1"/>
</dbReference>
<dbReference type="InterPro" id="IPR050416">
    <property type="entry name" value="FAD-linked_Oxidoreductase"/>
</dbReference>
<feature type="domain" description="FAD-binding PCMH-type" evidence="6">
    <location>
        <begin position="43"/>
        <end position="214"/>
    </location>
</feature>
<dbReference type="Gene3D" id="3.30.465.10">
    <property type="match status" value="1"/>
</dbReference>
<name>A0A1V3C4Q3_9ACTN</name>
<gene>
    <name evidence="7" type="ORF">NOSIN_19100</name>
</gene>
<comment type="cofactor">
    <cofactor evidence="1">
        <name>FAD</name>
        <dbReference type="ChEBI" id="CHEBI:57692"/>
    </cofactor>
</comment>
<evidence type="ECO:0000256" key="5">
    <source>
        <dbReference type="ARBA" id="ARBA00023002"/>
    </source>
</evidence>
<dbReference type="GO" id="GO:0071949">
    <property type="term" value="F:FAD binding"/>
    <property type="evidence" value="ECO:0007669"/>
    <property type="project" value="InterPro"/>
</dbReference>
<sequence>MAQLKAGPVSGTALNRLRSEFSGRVLIPTDGGFEDARTVFNAMADMRPGVIAQCATVDDVRRALAFAREEDLEIAVRGGGHSVAGMALTHGGMVVDLRRMNTVDVDRREMLARVGGGALMRDLDAATAPFGLATTGGRVSTTGVGGFTLGGGSGWLERKFGLACDNLLAADMVTAGGDLVRASADENPELFWALHGGGGNFGVVTRLDLRLHPLPEFSLGLLVFRPEAGPDVARVWRDLMASAPDEAGGGFFYLVARPEPFMPEELVGTLVCAVVLTCAGGESMLRDLAAPVTGMRPEVGLVTDMPYPEAQKVLDEPPGYRNYWSVEHLGSLPDEAVDAFCRRADEIVVPSPTGHILFPFGGAMDRPKTDYPVPWRHARWGVHPLAMWEDPEDDARAIRWVRDVRSDMRPWATGDVYLNFTADEGEDRVLAGFGERNHARLSAVKTGFDPDNAFHRNHNIRPARAMPAAPPPRRG</sequence>